<accession>A0A851GMS7</accession>
<dbReference type="RefSeq" id="WP_178931930.1">
    <property type="nucleotide sequence ID" value="NZ_JACBAZ010000002.1"/>
</dbReference>
<dbReference type="GO" id="GO:0030674">
    <property type="term" value="F:protein-macromolecule adaptor activity"/>
    <property type="evidence" value="ECO:0007669"/>
    <property type="project" value="InterPro"/>
</dbReference>
<organism evidence="2 3">
    <name type="scientific">Oceaniferula marina</name>
    <dbReference type="NCBI Taxonomy" id="2748318"/>
    <lineage>
        <taxon>Bacteria</taxon>
        <taxon>Pseudomonadati</taxon>
        <taxon>Verrucomicrobiota</taxon>
        <taxon>Verrucomicrobiia</taxon>
        <taxon>Verrucomicrobiales</taxon>
        <taxon>Verrucomicrobiaceae</taxon>
        <taxon>Oceaniferula</taxon>
    </lineage>
</organism>
<dbReference type="Gene3D" id="3.40.50.1820">
    <property type="entry name" value="alpha/beta hydrolase"/>
    <property type="match status" value="1"/>
</dbReference>
<evidence type="ECO:0000259" key="1">
    <source>
        <dbReference type="Pfam" id="PF03983"/>
    </source>
</evidence>
<dbReference type="GO" id="GO:0042802">
    <property type="term" value="F:identical protein binding"/>
    <property type="evidence" value="ECO:0007669"/>
    <property type="project" value="InterPro"/>
</dbReference>
<dbReference type="InterPro" id="IPR029058">
    <property type="entry name" value="AB_hydrolase_fold"/>
</dbReference>
<gene>
    <name evidence="2" type="ORF">HW115_07310</name>
</gene>
<proteinExistence type="predicted"/>
<dbReference type="SUPFAM" id="SSF53474">
    <property type="entry name" value="alpha/beta-Hydrolases"/>
    <property type="match status" value="1"/>
</dbReference>
<protein>
    <recommendedName>
        <fullName evidence="1">SLA1 homology domain-containing protein</fullName>
    </recommendedName>
</protein>
<dbReference type="GO" id="GO:0043130">
    <property type="term" value="F:ubiquitin binding"/>
    <property type="evidence" value="ECO:0007669"/>
    <property type="project" value="InterPro"/>
</dbReference>
<keyword evidence="3" id="KW-1185">Reference proteome</keyword>
<evidence type="ECO:0000313" key="3">
    <source>
        <dbReference type="Proteomes" id="UP000557872"/>
    </source>
</evidence>
<dbReference type="Proteomes" id="UP000557872">
    <property type="component" value="Unassembled WGS sequence"/>
</dbReference>
<dbReference type="GO" id="GO:0008092">
    <property type="term" value="F:cytoskeletal protein binding"/>
    <property type="evidence" value="ECO:0007669"/>
    <property type="project" value="InterPro"/>
</dbReference>
<dbReference type="Gene3D" id="2.30.30.700">
    <property type="entry name" value="SLA1 homology domain 1"/>
    <property type="match status" value="1"/>
</dbReference>
<feature type="domain" description="SLA1 homology" evidence="1">
    <location>
        <begin position="22"/>
        <end position="77"/>
    </location>
</feature>
<name>A0A851GMS7_9BACT</name>
<comment type="caution">
    <text evidence="2">The sequence shown here is derived from an EMBL/GenBank/DDBJ whole genome shotgun (WGS) entry which is preliminary data.</text>
</comment>
<reference evidence="2 3" key="1">
    <citation type="submission" date="2020-07" db="EMBL/GenBank/DDBJ databases">
        <title>Roseicoccus Jingziensis gen. nov., sp. nov., isolated from coastal seawater.</title>
        <authorList>
            <person name="Feng X."/>
        </authorList>
    </citation>
    <scope>NUCLEOTIDE SEQUENCE [LARGE SCALE GENOMIC DNA]</scope>
    <source>
        <strain evidence="2 3">N1E253</strain>
    </source>
</reference>
<dbReference type="AlphaFoldDB" id="A0A851GMS7"/>
<dbReference type="EMBL" id="JACBAZ010000002">
    <property type="protein sequence ID" value="NWK55414.1"/>
    <property type="molecule type" value="Genomic_DNA"/>
</dbReference>
<dbReference type="InterPro" id="IPR007131">
    <property type="entry name" value="SHD1"/>
</dbReference>
<sequence length="420" mass="46239">MKRHFGILVGFLLAWGSLAWSEPTEVRTWTALSGHSLEAECLKVEGGKAVFKKGNGKTVAVPLSKLIQDDQDFLAEHFQSNESGETQVVDAPDAGTPADDLPYPLGKTTAEIPCDGDFSYFLYLPKSLVKGKKYPVLYIMSPGGGGGGTAKRYVAGAERNGWILAVSKQSKNGFNKSSDAITNMMDHVQASLPIDKERVYVTGFSGGSRMAYLISQRRKEVTGVIACGAGGKIGSRKQVVYGLCGSNCFNRTDMANAFKGVSHKGAVLRYFPGRHAWANGELCEDAITHLNGVFLSDNKSDYAEDYERYRHALGELIEGSRENNPLRAYMWADFAHEYDFDDPRAKKAYDDLGSDEMNKLYVEGLAGIRKFAEKTFGQISASQWKADPKVSSACERESRKYEGTPWAEVLMKMSEDAQKF</sequence>
<evidence type="ECO:0000313" key="2">
    <source>
        <dbReference type="EMBL" id="NWK55414.1"/>
    </source>
</evidence>
<dbReference type="Pfam" id="PF03983">
    <property type="entry name" value="SHD1"/>
    <property type="match status" value="1"/>
</dbReference>